<evidence type="ECO:0000259" key="1">
    <source>
        <dbReference type="PROSITE" id="PS51462"/>
    </source>
</evidence>
<feature type="domain" description="Nudix hydrolase" evidence="1">
    <location>
        <begin position="103"/>
        <end position="259"/>
    </location>
</feature>
<accession>A0ABM0PSV9</accession>
<dbReference type="InterPro" id="IPR045121">
    <property type="entry name" value="CoAse"/>
</dbReference>
<dbReference type="InterPro" id="IPR015797">
    <property type="entry name" value="NUDIX_hydrolase-like_dom_sf"/>
</dbReference>
<dbReference type="RefSeq" id="XP_008243979.2">
    <property type="nucleotide sequence ID" value="XM_008245757.2"/>
</dbReference>
<dbReference type="PANTHER" id="PTHR12992:SF26">
    <property type="entry name" value="NUDIX HYDROLASE 15, MITOCHONDRIAL-LIKE"/>
    <property type="match status" value="1"/>
</dbReference>
<keyword evidence="2" id="KW-1185">Reference proteome</keyword>
<dbReference type="CDD" id="cd03426">
    <property type="entry name" value="NUDIX_CoAse_Nudt7"/>
    <property type="match status" value="1"/>
</dbReference>
<reference evidence="3" key="2">
    <citation type="submission" date="2025-08" db="UniProtKB">
        <authorList>
            <consortium name="RefSeq"/>
        </authorList>
    </citation>
    <scope>IDENTIFICATION</scope>
</reference>
<evidence type="ECO:0000313" key="3">
    <source>
        <dbReference type="RefSeq" id="XP_008243979.2"/>
    </source>
</evidence>
<reference evidence="2" key="1">
    <citation type="journal article" date="2012" name="Nat. Commun.">
        <title>The genome of Prunus mume.</title>
        <authorList>
            <person name="Zhang Q."/>
            <person name="Chen W."/>
            <person name="Sun L."/>
            <person name="Zhao F."/>
            <person name="Huang B."/>
            <person name="Yang W."/>
            <person name="Tao Y."/>
            <person name="Wang J."/>
            <person name="Yuan Z."/>
            <person name="Fan G."/>
            <person name="Xing Z."/>
            <person name="Han C."/>
            <person name="Pan H."/>
            <person name="Zhong X."/>
            <person name="Shi W."/>
            <person name="Liang X."/>
            <person name="Du D."/>
            <person name="Sun F."/>
            <person name="Xu Z."/>
            <person name="Hao R."/>
            <person name="Lv T."/>
            <person name="Lv Y."/>
            <person name="Zheng Z."/>
            <person name="Sun M."/>
            <person name="Luo L."/>
            <person name="Cai M."/>
            <person name="Gao Y."/>
            <person name="Wang J."/>
            <person name="Yin Y."/>
            <person name="Xu X."/>
            <person name="Cheng T."/>
            <person name="Wang J."/>
        </authorList>
    </citation>
    <scope>NUCLEOTIDE SEQUENCE [LARGE SCALE GENOMIC DNA]</scope>
</reference>
<dbReference type="GeneID" id="103342156"/>
<organism evidence="2 3">
    <name type="scientific">Prunus mume</name>
    <name type="common">Japanese apricot</name>
    <name type="synonym">Armeniaca mume</name>
    <dbReference type="NCBI Taxonomy" id="102107"/>
    <lineage>
        <taxon>Eukaryota</taxon>
        <taxon>Viridiplantae</taxon>
        <taxon>Streptophyta</taxon>
        <taxon>Embryophyta</taxon>
        <taxon>Tracheophyta</taxon>
        <taxon>Spermatophyta</taxon>
        <taxon>Magnoliopsida</taxon>
        <taxon>eudicotyledons</taxon>
        <taxon>Gunneridae</taxon>
        <taxon>Pentapetalae</taxon>
        <taxon>rosids</taxon>
        <taxon>fabids</taxon>
        <taxon>Rosales</taxon>
        <taxon>Rosaceae</taxon>
        <taxon>Amygdaloideae</taxon>
        <taxon>Amygdaleae</taxon>
        <taxon>Prunus</taxon>
    </lineage>
</organism>
<sequence>MVGTSCGIPCSKLQADPLTSAIPSNFHNIPQSLTCIQLAKKFQMACTEEWGRSQMLQRLAKQLQFYKPPSVLDELEDNNDDGIGCNSLAVRNVECSCANNLRERRAAVLICLFEGPEGELRVILTRRSMKLASHPGDVALPGGKMEEEDADESATALREAMEEIGLNSGLVQVVAKLECFMSQHLVTVVPVIGLVAEIEDFKPVLNPDEVDAIFDVPLEMFLKEHNHRFEEREWMGWKYVLHLFDFESEQGKFLIWGLTASILIRAASVIYQQPPFFQGHLPDFQKLQKALHNVHNVNSNVP</sequence>
<dbReference type="PANTHER" id="PTHR12992">
    <property type="entry name" value="NUDIX HYDROLASE"/>
    <property type="match status" value="1"/>
</dbReference>
<protein>
    <submittedName>
        <fullName evidence="3">Nudix hydrolase 11-like</fullName>
    </submittedName>
</protein>
<evidence type="ECO:0000313" key="2">
    <source>
        <dbReference type="Proteomes" id="UP000694861"/>
    </source>
</evidence>
<dbReference type="Pfam" id="PF00293">
    <property type="entry name" value="NUDIX"/>
    <property type="match status" value="1"/>
</dbReference>
<dbReference type="InterPro" id="IPR000086">
    <property type="entry name" value="NUDIX_hydrolase_dom"/>
</dbReference>
<gene>
    <name evidence="3" type="primary">LOC103342156</name>
</gene>
<dbReference type="SUPFAM" id="SSF55811">
    <property type="entry name" value="Nudix"/>
    <property type="match status" value="1"/>
</dbReference>
<dbReference type="PROSITE" id="PS51462">
    <property type="entry name" value="NUDIX"/>
    <property type="match status" value="1"/>
</dbReference>
<name>A0ABM0PSV9_PRUMU</name>
<dbReference type="Gene3D" id="3.90.79.10">
    <property type="entry name" value="Nucleoside Triphosphate Pyrophosphohydrolase"/>
    <property type="match status" value="1"/>
</dbReference>
<dbReference type="Proteomes" id="UP000694861">
    <property type="component" value="Linkage group LG1"/>
</dbReference>
<proteinExistence type="predicted"/>